<dbReference type="EMBL" id="GBRH01282098">
    <property type="protein sequence ID" value="JAD15797.1"/>
    <property type="molecule type" value="Transcribed_RNA"/>
</dbReference>
<reference evidence="1" key="1">
    <citation type="submission" date="2014-09" db="EMBL/GenBank/DDBJ databases">
        <authorList>
            <person name="Magalhaes I.L.F."/>
            <person name="Oliveira U."/>
            <person name="Santos F.R."/>
            <person name="Vidigal T.H.D.A."/>
            <person name="Brescovit A.D."/>
            <person name="Santos A.J."/>
        </authorList>
    </citation>
    <scope>NUCLEOTIDE SEQUENCE</scope>
    <source>
        <tissue evidence="1">Shoot tissue taken approximately 20 cm above the soil surface</tissue>
    </source>
</reference>
<evidence type="ECO:0000313" key="1">
    <source>
        <dbReference type="EMBL" id="JAD15797.1"/>
    </source>
</evidence>
<dbReference type="AlphaFoldDB" id="A0A0A9TRH4"/>
<proteinExistence type="predicted"/>
<reference evidence="1" key="2">
    <citation type="journal article" date="2015" name="Data Brief">
        <title>Shoot transcriptome of the giant reed, Arundo donax.</title>
        <authorList>
            <person name="Barrero R.A."/>
            <person name="Guerrero F.D."/>
            <person name="Moolhuijzen P."/>
            <person name="Goolsby J.A."/>
            <person name="Tidwell J."/>
            <person name="Bellgard S.E."/>
            <person name="Bellgard M.I."/>
        </authorList>
    </citation>
    <scope>NUCLEOTIDE SEQUENCE</scope>
    <source>
        <tissue evidence="1">Shoot tissue taken approximately 20 cm above the soil surface</tissue>
    </source>
</reference>
<sequence>MNVSVYPFIFVTAGISHMGNVEQCVKMLHCSFEYMRD</sequence>
<accession>A0A0A9TRH4</accession>
<name>A0A0A9TRH4_ARUDO</name>
<protein>
    <submittedName>
        <fullName evidence="1">Uncharacterized protein</fullName>
    </submittedName>
</protein>
<organism evidence="1">
    <name type="scientific">Arundo donax</name>
    <name type="common">Giant reed</name>
    <name type="synonym">Donax arundinaceus</name>
    <dbReference type="NCBI Taxonomy" id="35708"/>
    <lineage>
        <taxon>Eukaryota</taxon>
        <taxon>Viridiplantae</taxon>
        <taxon>Streptophyta</taxon>
        <taxon>Embryophyta</taxon>
        <taxon>Tracheophyta</taxon>
        <taxon>Spermatophyta</taxon>
        <taxon>Magnoliopsida</taxon>
        <taxon>Liliopsida</taxon>
        <taxon>Poales</taxon>
        <taxon>Poaceae</taxon>
        <taxon>PACMAD clade</taxon>
        <taxon>Arundinoideae</taxon>
        <taxon>Arundineae</taxon>
        <taxon>Arundo</taxon>
    </lineage>
</organism>